<dbReference type="AlphaFoldDB" id="A0ABD0XQE8"/>
<name>A0ABD0XQE8_UMBPY</name>
<comment type="caution">
    <text evidence="1">The sequence shown here is derived from an EMBL/GenBank/DDBJ whole genome shotgun (WGS) entry which is preliminary data.</text>
</comment>
<evidence type="ECO:0000313" key="1">
    <source>
        <dbReference type="EMBL" id="KAL1023574.1"/>
    </source>
</evidence>
<gene>
    <name evidence="1" type="ORF">UPYG_G00042930</name>
</gene>
<proteinExistence type="predicted"/>
<dbReference type="EMBL" id="JAGEUA010000001">
    <property type="protein sequence ID" value="KAL1023574.1"/>
    <property type="molecule type" value="Genomic_DNA"/>
</dbReference>
<organism evidence="1 2">
    <name type="scientific">Umbra pygmaea</name>
    <name type="common">Eastern mudminnow</name>
    <dbReference type="NCBI Taxonomy" id="75934"/>
    <lineage>
        <taxon>Eukaryota</taxon>
        <taxon>Metazoa</taxon>
        <taxon>Chordata</taxon>
        <taxon>Craniata</taxon>
        <taxon>Vertebrata</taxon>
        <taxon>Euteleostomi</taxon>
        <taxon>Actinopterygii</taxon>
        <taxon>Neopterygii</taxon>
        <taxon>Teleostei</taxon>
        <taxon>Protacanthopterygii</taxon>
        <taxon>Esociformes</taxon>
        <taxon>Umbridae</taxon>
        <taxon>Umbra</taxon>
    </lineage>
</organism>
<protein>
    <submittedName>
        <fullName evidence="1">Uncharacterized protein</fullName>
    </submittedName>
</protein>
<dbReference type="Proteomes" id="UP001557470">
    <property type="component" value="Unassembled WGS sequence"/>
</dbReference>
<keyword evidence="2" id="KW-1185">Reference proteome</keyword>
<evidence type="ECO:0000313" key="2">
    <source>
        <dbReference type="Proteomes" id="UP001557470"/>
    </source>
</evidence>
<accession>A0ABD0XQE8</accession>
<reference evidence="1 2" key="1">
    <citation type="submission" date="2024-06" db="EMBL/GenBank/DDBJ databases">
        <authorList>
            <person name="Pan Q."/>
            <person name="Wen M."/>
            <person name="Jouanno E."/>
            <person name="Zahm M."/>
            <person name="Klopp C."/>
            <person name="Cabau C."/>
            <person name="Louis A."/>
            <person name="Berthelot C."/>
            <person name="Parey E."/>
            <person name="Roest Crollius H."/>
            <person name="Montfort J."/>
            <person name="Robinson-Rechavi M."/>
            <person name="Bouchez O."/>
            <person name="Lampietro C."/>
            <person name="Lopez Roques C."/>
            <person name="Donnadieu C."/>
            <person name="Postlethwait J."/>
            <person name="Bobe J."/>
            <person name="Verreycken H."/>
            <person name="Guiguen Y."/>
        </authorList>
    </citation>
    <scope>NUCLEOTIDE SEQUENCE [LARGE SCALE GENOMIC DNA]</scope>
    <source>
        <strain evidence="1">Up_M1</strain>
        <tissue evidence="1">Testis</tissue>
    </source>
</reference>
<sequence>MSSFGAMHKFQYGLWSWRKCHPVHSIEASYHLPAMIYRRRNVWHTQYILRLKCSCTYLYMLFIHCSYCNSMSVEATANSVILNLTVNHT</sequence>